<dbReference type="EMBL" id="BAABIS010000001">
    <property type="protein sequence ID" value="GAA4885017.1"/>
    <property type="molecule type" value="Genomic_DNA"/>
</dbReference>
<dbReference type="InterPro" id="IPR051340">
    <property type="entry name" value="Haloalkane_dehalogenase"/>
</dbReference>
<dbReference type="PRINTS" id="PR00111">
    <property type="entry name" value="ABHYDROLASE"/>
</dbReference>
<dbReference type="PANTHER" id="PTHR42977">
    <property type="entry name" value="HYDROLASE-RELATED"/>
    <property type="match status" value="1"/>
</dbReference>
<gene>
    <name evidence="3" type="ORF">GCM10023235_77510</name>
</gene>
<dbReference type="SUPFAM" id="SSF51735">
    <property type="entry name" value="NAD(P)-binding Rossmann-fold domains"/>
    <property type="match status" value="1"/>
</dbReference>
<accession>A0ABP9ET98</accession>
<evidence type="ECO:0000259" key="2">
    <source>
        <dbReference type="Pfam" id="PF13460"/>
    </source>
</evidence>
<dbReference type="Gene3D" id="3.40.50.720">
    <property type="entry name" value="NAD(P)-binding Rossmann-like Domain"/>
    <property type="match status" value="1"/>
</dbReference>
<feature type="domain" description="NAD(P)-binding" evidence="2">
    <location>
        <begin position="304"/>
        <end position="478"/>
    </location>
</feature>
<evidence type="ECO:0000313" key="3">
    <source>
        <dbReference type="EMBL" id="GAA4885017.1"/>
    </source>
</evidence>
<evidence type="ECO:0008006" key="5">
    <source>
        <dbReference type="Google" id="ProtNLM"/>
    </source>
</evidence>
<dbReference type="InterPro" id="IPR000073">
    <property type="entry name" value="AB_hydrolase_1"/>
</dbReference>
<evidence type="ECO:0000259" key="1">
    <source>
        <dbReference type="Pfam" id="PF00561"/>
    </source>
</evidence>
<dbReference type="Pfam" id="PF00561">
    <property type="entry name" value="Abhydrolase_1"/>
    <property type="match status" value="1"/>
</dbReference>
<dbReference type="PANTHER" id="PTHR42977:SF1">
    <property type="entry name" value="BLR6576 PROTEIN"/>
    <property type="match status" value="1"/>
</dbReference>
<dbReference type="InterPro" id="IPR029058">
    <property type="entry name" value="AB_hydrolase_fold"/>
</dbReference>
<feature type="domain" description="AB hydrolase-1" evidence="1">
    <location>
        <begin position="31"/>
        <end position="270"/>
    </location>
</feature>
<evidence type="ECO:0000313" key="4">
    <source>
        <dbReference type="Proteomes" id="UP001501752"/>
    </source>
</evidence>
<name>A0ABP9ET98_9ACTN</name>
<comment type="caution">
    <text evidence="3">The sequence shown here is derived from an EMBL/GenBank/DDBJ whole genome shotgun (WGS) entry which is preliminary data.</text>
</comment>
<protein>
    <recommendedName>
        <fullName evidence="5">Alpha/beta hydrolase</fullName>
    </recommendedName>
</protein>
<dbReference type="InterPro" id="IPR036291">
    <property type="entry name" value="NAD(P)-bd_dom_sf"/>
</dbReference>
<dbReference type="Pfam" id="PF13460">
    <property type="entry name" value="NAD_binding_10"/>
    <property type="match status" value="1"/>
</dbReference>
<dbReference type="SUPFAM" id="SSF53474">
    <property type="entry name" value="alpha/beta-Hydrolases"/>
    <property type="match status" value="1"/>
</dbReference>
<dbReference type="InterPro" id="IPR016040">
    <property type="entry name" value="NAD(P)-bd_dom"/>
</dbReference>
<keyword evidence="4" id="KW-1185">Reference proteome</keyword>
<proteinExistence type="predicted"/>
<dbReference type="Gene3D" id="3.40.50.1820">
    <property type="entry name" value="alpha/beta hydrolase"/>
    <property type="match status" value="1"/>
</dbReference>
<sequence>MHMTIPRVEHRHVEVGDVRVFYREAGPRDAPTLLLLHGFPSASHQFRRLIDALGSRYHLVAPDYPGFGHTEAPETFPYSFEALTDVVEGFVRALGLSRFALYTFDFGGPVGLRLAARHPEWITGLVVQNANAYQEGLSELALGAVASRTGVPGAAEAVQGLFTLPMTRGQYEGGAGDPARVAPDGWTLDQHFLDIPGRKAAQTALALDYHSNVELYPAWQQWLRDHRPPTLVLWGSNDAFFLPAGAHAYRRDLPDAEVHLFETGHFALEECLPEIAPLIAGFLDRLPVPAHTPAARPLKIAVLGAAGNLGSAVAAEAARRGHQVTPLGRADADATDAGALATVLAGHDAAVAALKGPDHLVPRAARALLDALPEAGVDRLLFIGGGGSLEYAPGRRFVDSPQFPPQYLETARDQAAALDLLRGADTTVAWTYVSPPPVHLVPGDRTGSYRAEARDTPLTAADGTSRITVGDYASAVLDAIEQRTFVQQRITAAY</sequence>
<reference evidence="4" key="1">
    <citation type="journal article" date="2019" name="Int. J. Syst. Evol. Microbiol.">
        <title>The Global Catalogue of Microorganisms (GCM) 10K type strain sequencing project: providing services to taxonomists for standard genome sequencing and annotation.</title>
        <authorList>
            <consortium name="The Broad Institute Genomics Platform"/>
            <consortium name="The Broad Institute Genome Sequencing Center for Infectious Disease"/>
            <person name="Wu L."/>
            <person name="Ma J."/>
        </authorList>
    </citation>
    <scope>NUCLEOTIDE SEQUENCE [LARGE SCALE GENOMIC DNA]</scope>
    <source>
        <strain evidence="4">JCM 13006</strain>
    </source>
</reference>
<organism evidence="3 4">
    <name type="scientific">Kitasatospora terrestris</name>
    <dbReference type="NCBI Taxonomy" id="258051"/>
    <lineage>
        <taxon>Bacteria</taxon>
        <taxon>Bacillati</taxon>
        <taxon>Actinomycetota</taxon>
        <taxon>Actinomycetes</taxon>
        <taxon>Kitasatosporales</taxon>
        <taxon>Streptomycetaceae</taxon>
        <taxon>Kitasatospora</taxon>
    </lineage>
</organism>
<dbReference type="Proteomes" id="UP001501752">
    <property type="component" value="Unassembled WGS sequence"/>
</dbReference>